<evidence type="ECO:0000256" key="9">
    <source>
        <dbReference type="RuleBase" id="RU366011"/>
    </source>
</evidence>
<dbReference type="EMBL" id="JARPUR010000001">
    <property type="protein sequence ID" value="KAK4887541.1"/>
    <property type="molecule type" value="Genomic_DNA"/>
</dbReference>
<keyword evidence="4 9" id="KW-0049">Antioxidant</keyword>
<evidence type="ECO:0000256" key="5">
    <source>
        <dbReference type="ARBA" id="ARBA00023002"/>
    </source>
</evidence>
<comment type="catalytic activity">
    <reaction evidence="7 9">
        <text>a hydroperoxide + [thioredoxin]-dithiol = an alcohol + [thioredoxin]-disulfide + H2O</text>
        <dbReference type="Rhea" id="RHEA:62620"/>
        <dbReference type="Rhea" id="RHEA-COMP:10698"/>
        <dbReference type="Rhea" id="RHEA-COMP:10700"/>
        <dbReference type="ChEBI" id="CHEBI:15377"/>
        <dbReference type="ChEBI" id="CHEBI:29950"/>
        <dbReference type="ChEBI" id="CHEBI:30879"/>
        <dbReference type="ChEBI" id="CHEBI:35924"/>
        <dbReference type="ChEBI" id="CHEBI:50058"/>
        <dbReference type="EC" id="1.11.1.24"/>
    </reaction>
</comment>
<dbReference type="InterPro" id="IPR013740">
    <property type="entry name" value="Redoxin"/>
</dbReference>
<evidence type="ECO:0000313" key="11">
    <source>
        <dbReference type="EMBL" id="KAK4887541.1"/>
    </source>
</evidence>
<feature type="active site" description="Cysteine sulfenic acid (-SOH) intermediate" evidence="8">
    <location>
        <position position="78"/>
    </location>
</feature>
<dbReference type="InterPro" id="IPR037944">
    <property type="entry name" value="PRX5-like"/>
</dbReference>
<dbReference type="Pfam" id="PF08534">
    <property type="entry name" value="Redoxin"/>
    <property type="match status" value="1"/>
</dbReference>
<evidence type="ECO:0000313" key="12">
    <source>
        <dbReference type="Proteomes" id="UP001353858"/>
    </source>
</evidence>
<gene>
    <name evidence="11" type="ORF">RN001_003812</name>
</gene>
<proteinExistence type="inferred from homology"/>
<name>A0AAN7PRJ3_9COLE</name>
<dbReference type="CDD" id="cd03013">
    <property type="entry name" value="PRX5_like"/>
    <property type="match status" value="1"/>
</dbReference>
<dbReference type="EC" id="1.11.1.24" evidence="9"/>
<dbReference type="PANTHER" id="PTHR10430:SF16">
    <property type="entry name" value="PEROXIREDOXIN-5, MITOCHONDRIAL"/>
    <property type="match status" value="1"/>
</dbReference>
<dbReference type="GO" id="GO:0008379">
    <property type="term" value="F:thioredoxin peroxidase activity"/>
    <property type="evidence" value="ECO:0007669"/>
    <property type="project" value="InterPro"/>
</dbReference>
<dbReference type="GO" id="GO:0034599">
    <property type="term" value="P:cellular response to oxidative stress"/>
    <property type="evidence" value="ECO:0007669"/>
    <property type="project" value="InterPro"/>
</dbReference>
<evidence type="ECO:0000256" key="6">
    <source>
        <dbReference type="ARBA" id="ARBA00023284"/>
    </source>
</evidence>
<dbReference type="GO" id="GO:0005777">
    <property type="term" value="C:peroxisome"/>
    <property type="evidence" value="ECO:0007669"/>
    <property type="project" value="TreeGrafter"/>
</dbReference>
<dbReference type="GO" id="GO:0045454">
    <property type="term" value="P:cell redox homeostasis"/>
    <property type="evidence" value="ECO:0007669"/>
    <property type="project" value="TreeGrafter"/>
</dbReference>
<dbReference type="PROSITE" id="PS51352">
    <property type="entry name" value="THIOREDOXIN_2"/>
    <property type="match status" value="1"/>
</dbReference>
<feature type="domain" description="Thioredoxin" evidence="10">
    <location>
        <begin position="34"/>
        <end position="187"/>
    </location>
</feature>
<accession>A0AAN7PRJ3</accession>
<dbReference type="GO" id="GO:0042744">
    <property type="term" value="P:hydrogen peroxide catabolic process"/>
    <property type="evidence" value="ECO:0007669"/>
    <property type="project" value="TreeGrafter"/>
</dbReference>
<evidence type="ECO:0000256" key="8">
    <source>
        <dbReference type="PIRSR" id="PIRSR637944-1"/>
    </source>
</evidence>
<dbReference type="Gene3D" id="3.40.30.10">
    <property type="entry name" value="Glutaredoxin"/>
    <property type="match status" value="1"/>
</dbReference>
<keyword evidence="5 9" id="KW-0560">Oxidoreductase</keyword>
<protein>
    <recommendedName>
        <fullName evidence="9">Peroxiredoxin-5</fullName>
        <ecNumber evidence="9">1.11.1.24</ecNumber>
    </recommendedName>
</protein>
<dbReference type="FunFam" id="3.40.30.10:FF:000020">
    <property type="entry name" value="Peroxiredoxin"/>
    <property type="match status" value="1"/>
</dbReference>
<evidence type="ECO:0000256" key="2">
    <source>
        <dbReference type="ARBA" id="ARBA00010505"/>
    </source>
</evidence>
<keyword evidence="12" id="KW-1185">Reference proteome</keyword>
<keyword evidence="6 9" id="KW-0676">Redox-active center</keyword>
<evidence type="ECO:0000256" key="3">
    <source>
        <dbReference type="ARBA" id="ARBA00022559"/>
    </source>
</evidence>
<evidence type="ECO:0000259" key="10">
    <source>
        <dbReference type="PROSITE" id="PS51352"/>
    </source>
</evidence>
<dbReference type="InterPro" id="IPR036249">
    <property type="entry name" value="Thioredoxin-like_sf"/>
</dbReference>
<dbReference type="SUPFAM" id="SSF52833">
    <property type="entry name" value="Thioredoxin-like"/>
    <property type="match status" value="1"/>
</dbReference>
<keyword evidence="3 9" id="KW-0575">Peroxidase</keyword>
<comment type="function">
    <text evidence="1">Thiol-specific peroxidase that catalyzes the reduction of hydrogen peroxide and organic hydroperoxides to water and alcohols, respectively. Plays a role in cell protection against oxidative stress by detoxifying peroxides and as sensor of hydrogen peroxide-mediated signaling events.</text>
</comment>
<evidence type="ECO:0000256" key="4">
    <source>
        <dbReference type="ARBA" id="ARBA00022862"/>
    </source>
</evidence>
<evidence type="ECO:0000256" key="1">
    <source>
        <dbReference type="ARBA" id="ARBA00003330"/>
    </source>
</evidence>
<dbReference type="Proteomes" id="UP001353858">
    <property type="component" value="Unassembled WGS sequence"/>
</dbReference>
<dbReference type="PANTHER" id="PTHR10430">
    <property type="entry name" value="PEROXIREDOXIN"/>
    <property type="match status" value="1"/>
</dbReference>
<comment type="caution">
    <text evidence="11">The sequence shown here is derived from an EMBL/GenBank/DDBJ whole genome shotgun (WGS) entry which is preliminary data.</text>
</comment>
<organism evidence="11 12">
    <name type="scientific">Aquatica leii</name>
    <dbReference type="NCBI Taxonomy" id="1421715"/>
    <lineage>
        <taxon>Eukaryota</taxon>
        <taxon>Metazoa</taxon>
        <taxon>Ecdysozoa</taxon>
        <taxon>Arthropoda</taxon>
        <taxon>Hexapoda</taxon>
        <taxon>Insecta</taxon>
        <taxon>Pterygota</taxon>
        <taxon>Neoptera</taxon>
        <taxon>Endopterygota</taxon>
        <taxon>Coleoptera</taxon>
        <taxon>Polyphaga</taxon>
        <taxon>Elateriformia</taxon>
        <taxon>Elateroidea</taxon>
        <taxon>Lampyridae</taxon>
        <taxon>Luciolinae</taxon>
        <taxon>Aquatica</taxon>
    </lineage>
</organism>
<dbReference type="AlphaFoldDB" id="A0AAN7PRJ3"/>
<dbReference type="GO" id="GO:0005739">
    <property type="term" value="C:mitochondrion"/>
    <property type="evidence" value="ECO:0007669"/>
    <property type="project" value="TreeGrafter"/>
</dbReference>
<comment type="similarity">
    <text evidence="2 9">Belongs to the peroxiredoxin family. Prx5 subfamily.</text>
</comment>
<sequence length="187" mass="20258">MNVTKLTLHKLQVGVRVNFVKRFLQTSTTFNMPIKEGEVLPSVDLFENTPATKVNINQLSAGKKIIIFAVPGAFTPGCSKTHLPGYVKKADELRAKGIVEIVCISVNDPFVMAAWGKQQNVEGKIRMLADPSAMFTKAIDLAVDLAPLGGIRSKRYSMVVENGKVESLQVEPDGTGLSCSLAEAIKL</sequence>
<evidence type="ECO:0000256" key="7">
    <source>
        <dbReference type="ARBA" id="ARBA00049091"/>
    </source>
</evidence>
<dbReference type="InterPro" id="IPR013766">
    <property type="entry name" value="Thioredoxin_domain"/>
</dbReference>
<reference evidence="12" key="1">
    <citation type="submission" date="2023-01" db="EMBL/GenBank/DDBJ databases">
        <title>Key to firefly adult light organ development and bioluminescence: homeobox transcription factors regulate luciferase expression and transportation to peroxisome.</title>
        <authorList>
            <person name="Fu X."/>
        </authorList>
    </citation>
    <scope>NUCLEOTIDE SEQUENCE [LARGE SCALE GENOMIC DNA]</scope>
</reference>